<feature type="compositionally biased region" description="Low complexity" evidence="2">
    <location>
        <begin position="125"/>
        <end position="155"/>
    </location>
</feature>
<dbReference type="Gene3D" id="3.30.420.110">
    <property type="entry name" value="MutS, connector domain"/>
    <property type="match status" value="1"/>
</dbReference>
<dbReference type="GO" id="GO:0006298">
    <property type="term" value="P:mismatch repair"/>
    <property type="evidence" value="ECO:0007669"/>
    <property type="project" value="InterPro"/>
</dbReference>
<reference evidence="6 7" key="1">
    <citation type="journal article" date="2021" name="Sci. Rep.">
        <title>Genome sequencing of the multicellular alga Astrephomene provides insights into convergent evolution of germ-soma differentiation.</title>
        <authorList>
            <person name="Yamashita S."/>
            <person name="Yamamoto K."/>
            <person name="Matsuzaki R."/>
            <person name="Suzuki S."/>
            <person name="Yamaguchi H."/>
            <person name="Hirooka S."/>
            <person name="Minakuchi Y."/>
            <person name="Miyagishima S."/>
            <person name="Kawachi M."/>
            <person name="Toyoda A."/>
            <person name="Nozaki H."/>
        </authorList>
    </citation>
    <scope>NUCLEOTIDE SEQUENCE [LARGE SCALE GENOMIC DNA]</scope>
    <source>
        <strain evidence="6 7">NIES-4017</strain>
    </source>
</reference>
<feature type="compositionally biased region" description="Low complexity" evidence="2">
    <location>
        <begin position="66"/>
        <end position="83"/>
    </location>
</feature>
<evidence type="ECO:0000259" key="5">
    <source>
        <dbReference type="Pfam" id="PF05192"/>
    </source>
</evidence>
<feature type="compositionally biased region" description="Low complexity" evidence="2">
    <location>
        <begin position="91"/>
        <end position="117"/>
    </location>
</feature>
<feature type="domain" description="DNA mismatch repair protein MutS connector" evidence="4">
    <location>
        <begin position="645"/>
        <end position="695"/>
    </location>
</feature>
<dbReference type="InterPro" id="IPR007695">
    <property type="entry name" value="DNA_mismatch_repair_MutS-lik_N"/>
</dbReference>
<accession>A0AAD3DQC1</accession>
<sequence length="994" mass="101429">MDSSKLKQKSINAFFGGSAKKDDGPKPTQQKISAFFGGASKAAGTPKAVAAAKTPGAPAATPPPGSAAAAPAAGVAGPATTPAGAPPPSAAAPAAAAPASAAPPTATAKAAKVPAGGSTSKPKPANNAAAVSTPAANGNKANKASSAKGDASGKAATKKDASKGGKAAKKAPGKAAGGGLKRLRRTIIEDEEGADAVADGLEDDVGDNEEEEEEQTDGDSEYEAGASGGSDEDFSAEEEEDDDEEEEEEASESDGDDNVGVGGKRKRPPTKSSAPAKRALGSSAKTKTQTRTAAAATTPAGRAAASAANAASAAAHTPGGARTPLAAAHTPGAAAVTPHHGTASKGPASATAAGGGGRSVVSTPGTVAPPGQAGGGYGSSAGRSRGGGGGGGGGGAVTPSSVRSLSSALGDTPSKSQATSEVTLGVAACTDGEAARFQERMSSRFPFLQPEQLRDAQQRRPDHPEYDPATLYIPPSWFKEYKISEGQQQWWNFKSRHFDAVLLFKMGKFYEMFEMDAYVGVEVLGLTFMRGEQPHAGFPEVKYADMAERLARAGYRVVVIEQTETPEMLAKRNEERKMRGLKMCNVVDRQKVAVLSRGTLVDAEMVASRPDASYVLAVAEVDVEQQQQQQEEAPSGGGGGGGRVRIGLCAVDAASGQVLVGEFDDDEVRSTLRTQLTALQPQELVLPRKPLSATTSHVLRNGTRDPRVNVLRGLAGEWSAEKTYRFLRDRNYFTASAAAAAEASNGAYGTDPWVTAGADAMDVDTSAADAGAAAGPEVDASLRWPALLRRLVAGGVESHPAAMAALGGAIAFLRDCLLDLAVIPLGRFEELPALQPAAAAGGAAAGEAGGAADPRHAGPLYMSLNGAALENLEILENGDGGSAGTLLSVLDHCTTPFGRRRLRQWLCRPLGRIADIQARQAAVAALMGGRLGEAAGQARKMLAGVSDLERALTRLHASTVDGACGRDAAHVVLYEDAGRRRVAALWGALRDLRA</sequence>
<organism evidence="6 7">
    <name type="scientific">Astrephomene gubernaculifera</name>
    <dbReference type="NCBI Taxonomy" id="47775"/>
    <lineage>
        <taxon>Eukaryota</taxon>
        <taxon>Viridiplantae</taxon>
        <taxon>Chlorophyta</taxon>
        <taxon>core chlorophytes</taxon>
        <taxon>Chlorophyceae</taxon>
        <taxon>CS clade</taxon>
        <taxon>Chlamydomonadales</taxon>
        <taxon>Astrephomenaceae</taxon>
        <taxon>Astrephomene</taxon>
    </lineage>
</organism>
<dbReference type="Pfam" id="PF01624">
    <property type="entry name" value="MutS_I"/>
    <property type="match status" value="1"/>
</dbReference>
<proteinExistence type="inferred from homology"/>
<dbReference type="PANTHER" id="PTHR11361">
    <property type="entry name" value="DNA MISMATCH REPAIR PROTEIN MUTS FAMILY MEMBER"/>
    <property type="match status" value="1"/>
</dbReference>
<dbReference type="PANTHER" id="PTHR11361:SF148">
    <property type="entry name" value="DNA MISMATCH REPAIR PROTEIN MSH6"/>
    <property type="match status" value="1"/>
</dbReference>
<dbReference type="InterPro" id="IPR036678">
    <property type="entry name" value="MutS_con_dom_sf"/>
</dbReference>
<dbReference type="Gene3D" id="1.10.1420.10">
    <property type="match status" value="1"/>
</dbReference>
<comment type="caution">
    <text evidence="6">The sequence shown here is derived from an EMBL/GenBank/DDBJ whole genome shotgun (WGS) entry which is preliminary data.</text>
</comment>
<evidence type="ECO:0000259" key="3">
    <source>
        <dbReference type="Pfam" id="PF01624"/>
    </source>
</evidence>
<dbReference type="GO" id="GO:0005524">
    <property type="term" value="F:ATP binding"/>
    <property type="evidence" value="ECO:0007669"/>
    <property type="project" value="InterPro"/>
</dbReference>
<dbReference type="InterPro" id="IPR007860">
    <property type="entry name" value="DNA_mmatch_repair_MutS_con_dom"/>
</dbReference>
<dbReference type="GO" id="GO:0140664">
    <property type="term" value="F:ATP-dependent DNA damage sensor activity"/>
    <property type="evidence" value="ECO:0007669"/>
    <property type="project" value="InterPro"/>
</dbReference>
<dbReference type="PIRSF" id="PIRSF037677">
    <property type="entry name" value="DNA_mis_repair_Msh6"/>
    <property type="match status" value="1"/>
</dbReference>
<dbReference type="Gene3D" id="3.40.1170.10">
    <property type="entry name" value="DNA repair protein MutS, domain I"/>
    <property type="match status" value="1"/>
</dbReference>
<dbReference type="Pfam" id="PF05192">
    <property type="entry name" value="MutS_III"/>
    <property type="match status" value="1"/>
</dbReference>
<dbReference type="InterPro" id="IPR016151">
    <property type="entry name" value="DNA_mismatch_repair_MutS_N"/>
</dbReference>
<evidence type="ECO:0000259" key="4">
    <source>
        <dbReference type="Pfam" id="PF05188"/>
    </source>
</evidence>
<evidence type="ECO:0008006" key="8">
    <source>
        <dbReference type="Google" id="ProtNLM"/>
    </source>
</evidence>
<evidence type="ECO:0000313" key="7">
    <source>
        <dbReference type="Proteomes" id="UP001054857"/>
    </source>
</evidence>
<evidence type="ECO:0000256" key="2">
    <source>
        <dbReference type="SAM" id="MobiDB-lite"/>
    </source>
</evidence>
<dbReference type="InterPro" id="IPR017261">
    <property type="entry name" value="DNA_mismatch_repair_MutS/MSH"/>
</dbReference>
<dbReference type="InterPro" id="IPR045076">
    <property type="entry name" value="MutS"/>
</dbReference>
<evidence type="ECO:0000256" key="1">
    <source>
        <dbReference type="ARBA" id="ARBA00006271"/>
    </source>
</evidence>
<feature type="compositionally biased region" description="Acidic residues" evidence="2">
    <location>
        <begin position="230"/>
        <end position="257"/>
    </location>
</feature>
<dbReference type="EMBL" id="BMAR01000012">
    <property type="protein sequence ID" value="GFR46110.1"/>
    <property type="molecule type" value="Genomic_DNA"/>
</dbReference>
<dbReference type="InterPro" id="IPR007696">
    <property type="entry name" value="DNA_mismatch_repair_MutS_core"/>
</dbReference>
<evidence type="ECO:0000313" key="6">
    <source>
        <dbReference type="EMBL" id="GFR46110.1"/>
    </source>
</evidence>
<dbReference type="GO" id="GO:0032301">
    <property type="term" value="C:MutSalpha complex"/>
    <property type="evidence" value="ECO:0007669"/>
    <property type="project" value="TreeGrafter"/>
</dbReference>
<dbReference type="AlphaFoldDB" id="A0AAD3DQC1"/>
<dbReference type="SUPFAM" id="SSF48334">
    <property type="entry name" value="DNA repair protein MutS, domain III"/>
    <property type="match status" value="1"/>
</dbReference>
<name>A0AAD3DQC1_9CHLO</name>
<feature type="non-terminal residue" evidence="6">
    <location>
        <position position="1"/>
    </location>
</feature>
<dbReference type="GO" id="GO:0030983">
    <property type="term" value="F:mismatched DNA binding"/>
    <property type="evidence" value="ECO:0007669"/>
    <property type="project" value="InterPro"/>
</dbReference>
<dbReference type="SUPFAM" id="SSF55271">
    <property type="entry name" value="DNA repair protein MutS, domain I"/>
    <property type="match status" value="1"/>
</dbReference>
<dbReference type="SUPFAM" id="SSF53150">
    <property type="entry name" value="DNA repair protein MutS, domain II"/>
    <property type="match status" value="1"/>
</dbReference>
<dbReference type="Proteomes" id="UP001054857">
    <property type="component" value="Unassembled WGS sequence"/>
</dbReference>
<feature type="compositionally biased region" description="Low complexity" evidence="2">
    <location>
        <begin position="283"/>
        <end position="352"/>
    </location>
</feature>
<dbReference type="InterPro" id="IPR036187">
    <property type="entry name" value="DNA_mismatch_repair_MutS_sf"/>
</dbReference>
<dbReference type="Pfam" id="PF05188">
    <property type="entry name" value="MutS_II"/>
    <property type="match status" value="1"/>
</dbReference>
<keyword evidence="7" id="KW-1185">Reference proteome</keyword>
<gene>
    <name evidence="6" type="ORF">Agub_g7598</name>
</gene>
<feature type="domain" description="DNA mismatch repair protein MutS-like N-terminal" evidence="3">
    <location>
        <begin position="487"/>
        <end position="603"/>
    </location>
</feature>
<feature type="region of interest" description="Disordered" evidence="2">
    <location>
        <begin position="15"/>
        <end position="420"/>
    </location>
</feature>
<feature type="compositionally biased region" description="Acidic residues" evidence="2">
    <location>
        <begin position="189"/>
        <end position="222"/>
    </location>
</feature>
<feature type="compositionally biased region" description="Low complexity" evidence="2">
    <location>
        <begin position="33"/>
        <end position="59"/>
    </location>
</feature>
<feature type="compositionally biased region" description="Gly residues" evidence="2">
    <location>
        <begin position="372"/>
        <end position="396"/>
    </location>
</feature>
<feature type="compositionally biased region" description="Polar residues" evidence="2">
    <location>
        <begin position="398"/>
        <end position="420"/>
    </location>
</feature>
<feature type="domain" description="DNA mismatch repair protein MutS core" evidence="5">
    <location>
        <begin position="867"/>
        <end position="961"/>
    </location>
</feature>
<protein>
    <recommendedName>
        <fullName evidence="8">DNA mismatch repair protein</fullName>
    </recommendedName>
</protein>
<comment type="similarity">
    <text evidence="1">Belongs to the DNA mismatch repair MutS family.</text>
</comment>